<comment type="caution">
    <text evidence="2">The sequence shown here is derived from an EMBL/GenBank/DDBJ whole genome shotgun (WGS) entry which is preliminary data.</text>
</comment>
<dbReference type="EMBL" id="BMJH01000001">
    <property type="protein sequence ID" value="GGC54924.1"/>
    <property type="molecule type" value="Genomic_DNA"/>
</dbReference>
<sequence>MSTLDRYIPGVPCWADTEQPDPAAAAAFYSGLFGWECENAMPSDEDTPYFVARLKDGDVAAISGFYDGAPQQPTWNTYIWVESADETATKLTEAGGRVLQAPFDVMDQGRMAVCADLEGATFMVWEPRAHRGSAVVNEPGSVNFNDLYTRDPESARRFYNAVFGWEILDLGPGGQMFTLPGYSDHLDLLYPGNTAEMVAMGAPAGFENVVASLSLIDADSDIPPHWGITFAVADADEAAARAAELGGAVVAAPADAPWTRVTVLRDPAGVVFTAGQFVPENASVTS</sequence>
<feature type="domain" description="VOC" evidence="1">
    <location>
        <begin position="11"/>
        <end position="127"/>
    </location>
</feature>
<name>A0A916U1I3_9ACTN</name>
<dbReference type="Gene3D" id="3.10.180.10">
    <property type="entry name" value="2,3-Dihydroxybiphenyl 1,2-Dioxygenase, domain 1"/>
    <property type="match status" value="2"/>
</dbReference>
<dbReference type="InterPro" id="IPR037523">
    <property type="entry name" value="VOC_core"/>
</dbReference>
<dbReference type="AlphaFoldDB" id="A0A916U1I3"/>
<dbReference type="Pfam" id="PF18029">
    <property type="entry name" value="Glyoxalase_6"/>
    <property type="match status" value="1"/>
</dbReference>
<evidence type="ECO:0000313" key="2">
    <source>
        <dbReference type="EMBL" id="GGC54924.1"/>
    </source>
</evidence>
<dbReference type="InterPro" id="IPR029068">
    <property type="entry name" value="Glyas_Bleomycin-R_OHBP_Dase"/>
</dbReference>
<dbReference type="InterPro" id="IPR041581">
    <property type="entry name" value="Glyoxalase_6"/>
</dbReference>
<feature type="domain" description="VOC" evidence="1">
    <location>
        <begin position="141"/>
        <end position="277"/>
    </location>
</feature>
<dbReference type="Pfam" id="PF00903">
    <property type="entry name" value="Glyoxalase"/>
    <property type="match status" value="1"/>
</dbReference>
<accession>A0A916U1I3</accession>
<evidence type="ECO:0000259" key="1">
    <source>
        <dbReference type="PROSITE" id="PS51819"/>
    </source>
</evidence>
<dbReference type="InterPro" id="IPR004360">
    <property type="entry name" value="Glyas_Fos-R_dOase_dom"/>
</dbReference>
<dbReference type="PROSITE" id="PS51819">
    <property type="entry name" value="VOC"/>
    <property type="match status" value="2"/>
</dbReference>
<gene>
    <name evidence="2" type="ORF">GCM10011410_04140</name>
</gene>
<dbReference type="SUPFAM" id="SSF54593">
    <property type="entry name" value="Glyoxalase/Bleomycin resistance protein/Dihydroxybiphenyl dioxygenase"/>
    <property type="match status" value="2"/>
</dbReference>
<keyword evidence="3" id="KW-1185">Reference proteome</keyword>
<dbReference type="CDD" id="cd07247">
    <property type="entry name" value="SgaA_N_like"/>
    <property type="match status" value="1"/>
</dbReference>
<protein>
    <submittedName>
        <fullName evidence="2">Glyoxalase</fullName>
    </submittedName>
</protein>
<evidence type="ECO:0000313" key="3">
    <source>
        <dbReference type="Proteomes" id="UP000641514"/>
    </source>
</evidence>
<proteinExistence type="predicted"/>
<dbReference type="PANTHER" id="PTHR33993">
    <property type="entry name" value="GLYOXALASE-RELATED"/>
    <property type="match status" value="1"/>
</dbReference>
<organism evidence="2 3">
    <name type="scientific">Hoyosella rhizosphaerae</name>
    <dbReference type="NCBI Taxonomy" id="1755582"/>
    <lineage>
        <taxon>Bacteria</taxon>
        <taxon>Bacillati</taxon>
        <taxon>Actinomycetota</taxon>
        <taxon>Actinomycetes</taxon>
        <taxon>Mycobacteriales</taxon>
        <taxon>Hoyosellaceae</taxon>
        <taxon>Hoyosella</taxon>
    </lineage>
</organism>
<dbReference type="InterPro" id="IPR052164">
    <property type="entry name" value="Anthracycline_SecMetBiosynth"/>
</dbReference>
<dbReference type="PANTHER" id="PTHR33993:SF14">
    <property type="entry name" value="GB|AAF24581.1"/>
    <property type="match status" value="1"/>
</dbReference>
<reference evidence="2" key="1">
    <citation type="journal article" date="2014" name="Int. J. Syst. Evol. Microbiol.">
        <title>Complete genome sequence of Corynebacterium casei LMG S-19264T (=DSM 44701T), isolated from a smear-ripened cheese.</title>
        <authorList>
            <consortium name="US DOE Joint Genome Institute (JGI-PGF)"/>
            <person name="Walter F."/>
            <person name="Albersmeier A."/>
            <person name="Kalinowski J."/>
            <person name="Ruckert C."/>
        </authorList>
    </citation>
    <scope>NUCLEOTIDE SEQUENCE</scope>
    <source>
        <strain evidence="2">CGMCC 1.15478</strain>
    </source>
</reference>
<dbReference type="RefSeq" id="WP_188670177.1">
    <property type="nucleotide sequence ID" value="NZ_BMJH01000001.1"/>
</dbReference>
<dbReference type="Proteomes" id="UP000641514">
    <property type="component" value="Unassembled WGS sequence"/>
</dbReference>
<reference evidence="2" key="2">
    <citation type="submission" date="2020-09" db="EMBL/GenBank/DDBJ databases">
        <authorList>
            <person name="Sun Q."/>
            <person name="Zhou Y."/>
        </authorList>
    </citation>
    <scope>NUCLEOTIDE SEQUENCE</scope>
    <source>
        <strain evidence="2">CGMCC 1.15478</strain>
    </source>
</reference>